<comment type="similarity">
    <text evidence="1">Belongs to the universal ribosomal protein uL5 family.</text>
</comment>
<evidence type="ECO:0000256" key="3">
    <source>
        <dbReference type="ARBA" id="ARBA00023274"/>
    </source>
</evidence>
<evidence type="ECO:0000259" key="7">
    <source>
        <dbReference type="Pfam" id="PF00673"/>
    </source>
</evidence>
<keyword evidence="9" id="KW-1185">Reference proteome</keyword>
<dbReference type="PANTHER" id="PTHR11994">
    <property type="entry name" value="60S RIBOSOMAL PROTEIN L11-RELATED"/>
    <property type="match status" value="1"/>
</dbReference>
<dbReference type="Proteomes" id="UP001324427">
    <property type="component" value="Unassembled WGS sequence"/>
</dbReference>
<reference evidence="8 9" key="1">
    <citation type="submission" date="2021-11" db="EMBL/GenBank/DDBJ databases">
        <title>Black yeast isolated from Biological Soil Crust.</title>
        <authorList>
            <person name="Kurbessoian T."/>
        </authorList>
    </citation>
    <scope>NUCLEOTIDE SEQUENCE [LARGE SCALE GENOMIC DNA]</scope>
    <source>
        <strain evidence="8 9">CCFEE 5522</strain>
    </source>
</reference>
<dbReference type="InterPro" id="IPR031310">
    <property type="entry name" value="Ribosomal_uL5_N"/>
</dbReference>
<dbReference type="GO" id="GO:0005840">
    <property type="term" value="C:ribosome"/>
    <property type="evidence" value="ECO:0007669"/>
    <property type="project" value="UniProtKB-KW"/>
</dbReference>
<proteinExistence type="inferred from homology"/>
<protein>
    <recommendedName>
        <fullName evidence="4">Large ribosomal subunit protein uL5m</fullName>
    </recommendedName>
</protein>
<evidence type="ECO:0000256" key="2">
    <source>
        <dbReference type="ARBA" id="ARBA00022980"/>
    </source>
</evidence>
<dbReference type="Gene3D" id="3.30.1440.10">
    <property type="match status" value="1"/>
</dbReference>
<evidence type="ECO:0000259" key="6">
    <source>
        <dbReference type="Pfam" id="PF00281"/>
    </source>
</evidence>
<evidence type="ECO:0000313" key="8">
    <source>
        <dbReference type="EMBL" id="KAK4543103.1"/>
    </source>
</evidence>
<evidence type="ECO:0000256" key="5">
    <source>
        <dbReference type="SAM" id="MobiDB-lite"/>
    </source>
</evidence>
<evidence type="ECO:0000313" key="9">
    <source>
        <dbReference type="Proteomes" id="UP001324427"/>
    </source>
</evidence>
<dbReference type="SUPFAM" id="SSF55282">
    <property type="entry name" value="RL5-like"/>
    <property type="match status" value="1"/>
</dbReference>
<dbReference type="EMBL" id="JAVFHQ010000035">
    <property type="protein sequence ID" value="KAK4543103.1"/>
    <property type="molecule type" value="Genomic_DNA"/>
</dbReference>
<feature type="region of interest" description="Disordered" evidence="5">
    <location>
        <begin position="40"/>
        <end position="128"/>
    </location>
</feature>
<dbReference type="InterPro" id="IPR022803">
    <property type="entry name" value="Ribosomal_uL5_dom_sf"/>
</dbReference>
<dbReference type="Pfam" id="PF00281">
    <property type="entry name" value="Ribosomal_L5"/>
    <property type="match status" value="1"/>
</dbReference>
<keyword evidence="3" id="KW-0687">Ribonucleoprotein</keyword>
<dbReference type="InterPro" id="IPR002132">
    <property type="entry name" value="Ribosomal_uL5"/>
</dbReference>
<dbReference type="GO" id="GO:0006412">
    <property type="term" value="P:translation"/>
    <property type="evidence" value="ECO:0007669"/>
    <property type="project" value="InterPro"/>
</dbReference>
<gene>
    <name evidence="8" type="ORF">LTR36_005880</name>
</gene>
<dbReference type="GO" id="GO:0003735">
    <property type="term" value="F:structural constituent of ribosome"/>
    <property type="evidence" value="ECO:0007669"/>
    <property type="project" value="InterPro"/>
</dbReference>
<comment type="caution">
    <text evidence="8">The sequence shown here is derived from an EMBL/GenBank/DDBJ whole genome shotgun (WGS) entry which is preliminary data.</text>
</comment>
<dbReference type="InterPro" id="IPR031309">
    <property type="entry name" value="Ribosomal_uL5_C"/>
</dbReference>
<evidence type="ECO:0000256" key="1">
    <source>
        <dbReference type="ARBA" id="ARBA00008553"/>
    </source>
</evidence>
<dbReference type="AlphaFoldDB" id="A0AAV9JD60"/>
<keyword evidence="2" id="KW-0689">Ribosomal protein</keyword>
<accession>A0AAV9JD60</accession>
<sequence length="361" mass="40537">MALQEVTTAFLKRFRACNGPLYQASKLQCRQYATAGDGQETNELQLSSSGQGMRELEESSFLGGDGTSDTAVQKFDPARTARTRNRRLPPSRYQYKSPRYYRGPLHPHQPPKPSDPSSREFAPGPFSLPRLEQTYHDTFAHDFMTMAYTHFPPGLEPHKKGDRLRPWLGESPYYKNRPLRGPRGGDTLKLLRKPITFRNVPKLERVTVHTMVKGAIDESAYLHVAGMAMQAITGVRAEAHKTRTSVAGFGIREGQYLSVTCDLQGEDMYHFISKVVDVVMPKIKDWRGVRGSSGDSSGHLHFGLTAEDVALFPEIEVNYDMYPPRMIPGCHVTIHTSAKDDRDARLLLTQVGVPFFGKLIN</sequence>
<dbReference type="GO" id="GO:1990904">
    <property type="term" value="C:ribonucleoprotein complex"/>
    <property type="evidence" value="ECO:0007669"/>
    <property type="project" value="UniProtKB-KW"/>
</dbReference>
<feature type="compositionally biased region" description="Polar residues" evidence="5">
    <location>
        <begin position="40"/>
        <end position="51"/>
    </location>
</feature>
<feature type="domain" description="Large ribosomal subunit protein uL5 C-terminal" evidence="7">
    <location>
        <begin position="258"/>
        <end position="355"/>
    </location>
</feature>
<feature type="domain" description="Large ribosomal subunit protein uL5 N-terminal" evidence="6">
    <location>
        <begin position="199"/>
        <end position="252"/>
    </location>
</feature>
<name>A0AAV9JD60_9PEZI</name>
<organism evidence="8 9">
    <name type="scientific">Oleoguttula mirabilis</name>
    <dbReference type="NCBI Taxonomy" id="1507867"/>
    <lineage>
        <taxon>Eukaryota</taxon>
        <taxon>Fungi</taxon>
        <taxon>Dikarya</taxon>
        <taxon>Ascomycota</taxon>
        <taxon>Pezizomycotina</taxon>
        <taxon>Dothideomycetes</taxon>
        <taxon>Dothideomycetidae</taxon>
        <taxon>Mycosphaerellales</taxon>
        <taxon>Teratosphaeriaceae</taxon>
        <taxon>Oleoguttula</taxon>
    </lineage>
</organism>
<evidence type="ECO:0000256" key="4">
    <source>
        <dbReference type="ARBA" id="ARBA00040368"/>
    </source>
</evidence>
<dbReference type="Pfam" id="PF00673">
    <property type="entry name" value="Ribosomal_L5_C"/>
    <property type="match status" value="1"/>
</dbReference>
<dbReference type="FunFam" id="3.30.1440.10:FF:000001">
    <property type="entry name" value="50S ribosomal protein L5"/>
    <property type="match status" value="1"/>
</dbReference>